<dbReference type="GO" id="GO:0006979">
    <property type="term" value="P:response to oxidative stress"/>
    <property type="evidence" value="ECO:0007669"/>
    <property type="project" value="InterPro"/>
</dbReference>
<keyword evidence="3" id="KW-0575">Peroxidase</keyword>
<evidence type="ECO:0000256" key="1">
    <source>
        <dbReference type="ARBA" id="ARBA00000189"/>
    </source>
</evidence>
<dbReference type="GO" id="GO:0020037">
    <property type="term" value="F:heme binding"/>
    <property type="evidence" value="ECO:0007669"/>
    <property type="project" value="InterPro"/>
</dbReference>
<dbReference type="InterPro" id="IPR010255">
    <property type="entry name" value="Haem_peroxidase_sf"/>
</dbReference>
<evidence type="ECO:0000256" key="4">
    <source>
        <dbReference type="ARBA" id="ARBA00022617"/>
    </source>
</evidence>
<dbReference type="PROSITE" id="PS50873">
    <property type="entry name" value="PEROXIDASE_4"/>
    <property type="match status" value="1"/>
</dbReference>
<evidence type="ECO:0000256" key="7">
    <source>
        <dbReference type="ARBA" id="ARBA00023004"/>
    </source>
</evidence>
<comment type="caution">
    <text evidence="11">The sequence shown here is derived from an EMBL/GenBank/DDBJ whole genome shotgun (WGS) entry which is preliminary data.</text>
</comment>
<keyword evidence="7 8" id="KW-0408">Iron</keyword>
<organism evidence="11 12">
    <name type="scientific">Nelumbo nucifera</name>
    <name type="common">Sacred lotus</name>
    <dbReference type="NCBI Taxonomy" id="4432"/>
    <lineage>
        <taxon>Eukaryota</taxon>
        <taxon>Viridiplantae</taxon>
        <taxon>Streptophyta</taxon>
        <taxon>Embryophyta</taxon>
        <taxon>Tracheophyta</taxon>
        <taxon>Spermatophyta</taxon>
        <taxon>Magnoliopsida</taxon>
        <taxon>Proteales</taxon>
        <taxon>Nelumbonaceae</taxon>
        <taxon>Nelumbo</taxon>
    </lineage>
</organism>
<dbReference type="GO" id="GO:0046872">
    <property type="term" value="F:metal ion binding"/>
    <property type="evidence" value="ECO:0007669"/>
    <property type="project" value="UniProtKB-KW"/>
</dbReference>
<reference evidence="11 12" key="1">
    <citation type="journal article" date="2020" name="Mol. Biol. Evol.">
        <title>Distinct Expression and Methylation Patterns for Genes with Different Fates following a Single Whole-Genome Duplication in Flowering Plants.</title>
        <authorList>
            <person name="Shi T."/>
            <person name="Rahmani R.S."/>
            <person name="Gugger P.F."/>
            <person name="Wang M."/>
            <person name="Li H."/>
            <person name="Zhang Y."/>
            <person name="Li Z."/>
            <person name="Wang Q."/>
            <person name="Van de Peer Y."/>
            <person name="Marchal K."/>
            <person name="Chen J."/>
        </authorList>
    </citation>
    <scope>NUCLEOTIDE SEQUENCE [LARGE SCALE GENOMIC DNA]</scope>
    <source>
        <tissue evidence="11">Leaf</tissue>
    </source>
</reference>
<dbReference type="InterPro" id="IPR000823">
    <property type="entry name" value="Peroxidase_pln"/>
</dbReference>
<keyword evidence="12" id="KW-1185">Reference proteome</keyword>
<dbReference type="InterPro" id="IPR002016">
    <property type="entry name" value="Haem_peroxidase"/>
</dbReference>
<name>A0A822ZEM2_NELNU</name>
<dbReference type="Pfam" id="PF00141">
    <property type="entry name" value="peroxidase"/>
    <property type="match status" value="1"/>
</dbReference>
<proteinExistence type="inferred from homology"/>
<comment type="cofactor">
    <cofactor evidence="8">
        <name>heme b</name>
        <dbReference type="ChEBI" id="CHEBI:60344"/>
    </cofactor>
    <text evidence="8">Binds 1 heme b (iron(II)-protoporphyrin IX) group per subunit.</text>
</comment>
<dbReference type="PANTHER" id="PTHR31235">
    <property type="entry name" value="PEROXIDASE 25-RELATED"/>
    <property type="match status" value="1"/>
</dbReference>
<evidence type="ECO:0000259" key="10">
    <source>
        <dbReference type="PROSITE" id="PS50873"/>
    </source>
</evidence>
<sequence length="61" mass="6609">MSNESPRLNGLSLEQMVTLSGAHSIGNSYCSSFSNRLNHFNSSHSQGQDPSLHLAYAMPVT</sequence>
<keyword evidence="6" id="KW-0560">Oxidoreductase</keyword>
<accession>A0A822ZEM2</accession>
<keyword evidence="4" id="KW-0349">Heme</keyword>
<dbReference type="GO" id="GO:0140825">
    <property type="term" value="F:lactoperoxidase activity"/>
    <property type="evidence" value="ECO:0007669"/>
    <property type="project" value="UniProtKB-EC"/>
</dbReference>
<evidence type="ECO:0000256" key="3">
    <source>
        <dbReference type="ARBA" id="ARBA00022559"/>
    </source>
</evidence>
<evidence type="ECO:0000256" key="5">
    <source>
        <dbReference type="ARBA" id="ARBA00022723"/>
    </source>
</evidence>
<evidence type="ECO:0000313" key="12">
    <source>
        <dbReference type="Proteomes" id="UP000607653"/>
    </source>
</evidence>
<dbReference type="SUPFAM" id="SSF48113">
    <property type="entry name" value="Heme-dependent peroxidases"/>
    <property type="match status" value="1"/>
</dbReference>
<comment type="cofactor">
    <cofactor evidence="2">
        <name>Ca(2+)</name>
        <dbReference type="ChEBI" id="CHEBI:29108"/>
    </cofactor>
</comment>
<comment type="catalytic activity">
    <reaction evidence="1">
        <text>2 a phenolic donor + H2O2 = 2 a phenolic radical donor + 2 H2O</text>
        <dbReference type="Rhea" id="RHEA:56136"/>
        <dbReference type="ChEBI" id="CHEBI:15377"/>
        <dbReference type="ChEBI" id="CHEBI:16240"/>
        <dbReference type="ChEBI" id="CHEBI:139520"/>
        <dbReference type="ChEBI" id="CHEBI:139521"/>
        <dbReference type="EC" id="1.11.1.7"/>
    </reaction>
</comment>
<dbReference type="Gene3D" id="1.10.420.10">
    <property type="entry name" value="Peroxidase, domain 2"/>
    <property type="match status" value="1"/>
</dbReference>
<feature type="binding site" description="axial binding residue" evidence="8">
    <location>
        <position position="23"/>
    </location>
    <ligand>
        <name>heme b</name>
        <dbReference type="ChEBI" id="CHEBI:60344"/>
    </ligand>
    <ligandPart>
        <name>Fe</name>
        <dbReference type="ChEBI" id="CHEBI:18248"/>
    </ligandPart>
</feature>
<dbReference type="Proteomes" id="UP000607653">
    <property type="component" value="Unassembled WGS sequence"/>
</dbReference>
<protein>
    <recommendedName>
        <fullName evidence="10">Plant heme peroxidase family profile domain-containing protein</fullName>
    </recommendedName>
</protein>
<comment type="similarity">
    <text evidence="9">Belongs to the peroxidase family.</text>
</comment>
<dbReference type="AlphaFoldDB" id="A0A822ZEM2"/>
<evidence type="ECO:0000256" key="2">
    <source>
        <dbReference type="ARBA" id="ARBA00001913"/>
    </source>
</evidence>
<evidence type="ECO:0000313" key="11">
    <source>
        <dbReference type="EMBL" id="DAD43013.1"/>
    </source>
</evidence>
<dbReference type="EMBL" id="DUZY01000006">
    <property type="protein sequence ID" value="DAD43013.1"/>
    <property type="molecule type" value="Genomic_DNA"/>
</dbReference>
<gene>
    <name evidence="11" type="ORF">HUJ06_001242</name>
</gene>
<evidence type="ECO:0000256" key="9">
    <source>
        <dbReference type="RuleBase" id="RU004241"/>
    </source>
</evidence>
<feature type="domain" description="Plant heme peroxidase family profile" evidence="10">
    <location>
        <begin position="10"/>
        <end position="61"/>
    </location>
</feature>
<evidence type="ECO:0000256" key="6">
    <source>
        <dbReference type="ARBA" id="ARBA00023002"/>
    </source>
</evidence>
<evidence type="ECO:0000256" key="8">
    <source>
        <dbReference type="PIRSR" id="PIRSR600823-3"/>
    </source>
</evidence>
<keyword evidence="5 8" id="KW-0479">Metal-binding</keyword>